<reference evidence="13 14" key="1">
    <citation type="submission" date="2006-03" db="EMBL/GenBank/DDBJ databases">
        <authorList>
            <person name="Pinhassi J."/>
            <person name="Pedros-Alio C."/>
            <person name="Ferriera S."/>
            <person name="Johnson J."/>
            <person name="Kravitz S."/>
            <person name="Halpern A."/>
            <person name="Remington K."/>
            <person name="Beeson K."/>
            <person name="Tran B."/>
            <person name="Rogers Y.-H."/>
            <person name="Friedman R."/>
            <person name="Venter J.C."/>
        </authorList>
    </citation>
    <scope>NUCLEOTIDE SEQUENCE [LARGE SCALE GENOMIC DNA]</scope>
    <source>
        <strain evidence="13 14">RED65</strain>
    </source>
</reference>
<evidence type="ECO:0000313" key="14">
    <source>
        <dbReference type="Proteomes" id="UP000004263"/>
    </source>
</evidence>
<feature type="transmembrane region" description="Helical" evidence="11">
    <location>
        <begin position="376"/>
        <end position="405"/>
    </location>
</feature>
<keyword evidence="10 11" id="KW-0472">Membrane</keyword>
<keyword evidence="8 11" id="KW-1133">Transmembrane helix</keyword>
<dbReference type="PANTHER" id="PTHR42837">
    <property type="entry name" value="REGULATOR OF SIGMA-E PROTEASE RSEP"/>
    <property type="match status" value="1"/>
</dbReference>
<evidence type="ECO:0000256" key="4">
    <source>
        <dbReference type="ARBA" id="ARBA00022670"/>
    </source>
</evidence>
<dbReference type="STRING" id="207949.RED65_04040"/>
<name>Q1N1W7_9GAMM</name>
<keyword evidence="9 11" id="KW-0482">Metalloprotease</keyword>
<dbReference type="GO" id="GO:0004222">
    <property type="term" value="F:metalloendopeptidase activity"/>
    <property type="evidence" value="ECO:0007669"/>
    <property type="project" value="InterPro"/>
</dbReference>
<evidence type="ECO:0000313" key="13">
    <source>
        <dbReference type="EMBL" id="EAT12164.1"/>
    </source>
</evidence>
<keyword evidence="14" id="KW-1185">Reference proteome</keyword>
<proteinExistence type="inferred from homology"/>
<evidence type="ECO:0000256" key="8">
    <source>
        <dbReference type="ARBA" id="ARBA00022989"/>
    </source>
</evidence>
<evidence type="ECO:0000259" key="12">
    <source>
        <dbReference type="SMART" id="SM00228"/>
    </source>
</evidence>
<comment type="similarity">
    <text evidence="3 11">Belongs to the peptidase M50B family.</text>
</comment>
<dbReference type="InterPro" id="IPR001478">
    <property type="entry name" value="PDZ"/>
</dbReference>
<keyword evidence="7 11" id="KW-0862">Zinc</keyword>
<keyword evidence="11" id="KW-0479">Metal-binding</keyword>
<keyword evidence="4" id="KW-0645">Protease</keyword>
<gene>
    <name evidence="13" type="ORF">RED65_04040</name>
</gene>
<keyword evidence="6 11" id="KW-0378">Hydrolase</keyword>
<comment type="cofactor">
    <cofactor evidence="1 11">
        <name>Zn(2+)</name>
        <dbReference type="ChEBI" id="CHEBI:29105"/>
    </cofactor>
</comment>
<evidence type="ECO:0000256" key="9">
    <source>
        <dbReference type="ARBA" id="ARBA00023049"/>
    </source>
</evidence>
<evidence type="ECO:0000256" key="11">
    <source>
        <dbReference type="RuleBase" id="RU362031"/>
    </source>
</evidence>
<feature type="transmembrane region" description="Helical" evidence="11">
    <location>
        <begin position="6"/>
        <end position="28"/>
    </location>
</feature>
<evidence type="ECO:0000256" key="2">
    <source>
        <dbReference type="ARBA" id="ARBA00004141"/>
    </source>
</evidence>
<protein>
    <recommendedName>
        <fullName evidence="11">Zinc metalloprotease</fullName>
        <ecNumber evidence="11">3.4.24.-</ecNumber>
    </recommendedName>
</protein>
<dbReference type="SMART" id="SM00228">
    <property type="entry name" value="PDZ"/>
    <property type="match status" value="2"/>
</dbReference>
<dbReference type="PANTHER" id="PTHR42837:SF2">
    <property type="entry name" value="MEMBRANE METALLOPROTEASE ARASP2, CHLOROPLASTIC-RELATED"/>
    <property type="match status" value="1"/>
</dbReference>
<dbReference type="GO" id="GO:0016020">
    <property type="term" value="C:membrane"/>
    <property type="evidence" value="ECO:0007669"/>
    <property type="project" value="UniProtKB-SubCell"/>
</dbReference>
<dbReference type="Pfam" id="PF17820">
    <property type="entry name" value="PDZ_6"/>
    <property type="match status" value="1"/>
</dbReference>
<evidence type="ECO:0000256" key="10">
    <source>
        <dbReference type="ARBA" id="ARBA00023136"/>
    </source>
</evidence>
<dbReference type="NCBIfam" id="TIGR00054">
    <property type="entry name" value="RIP metalloprotease RseP"/>
    <property type="match status" value="1"/>
</dbReference>
<dbReference type="Pfam" id="PF02163">
    <property type="entry name" value="Peptidase_M50"/>
    <property type="match status" value="1"/>
</dbReference>
<dbReference type="SUPFAM" id="SSF50156">
    <property type="entry name" value="PDZ domain-like"/>
    <property type="match status" value="2"/>
</dbReference>
<organism evidence="13 14">
    <name type="scientific">Bermanella marisrubri</name>
    <dbReference type="NCBI Taxonomy" id="207949"/>
    <lineage>
        <taxon>Bacteria</taxon>
        <taxon>Pseudomonadati</taxon>
        <taxon>Pseudomonadota</taxon>
        <taxon>Gammaproteobacteria</taxon>
        <taxon>Oceanospirillales</taxon>
        <taxon>Oceanospirillaceae</taxon>
        <taxon>Bermanella</taxon>
    </lineage>
</organism>
<dbReference type="GO" id="GO:0046872">
    <property type="term" value="F:metal ion binding"/>
    <property type="evidence" value="ECO:0007669"/>
    <property type="project" value="UniProtKB-KW"/>
</dbReference>
<accession>Q1N1W7</accession>
<dbReference type="EC" id="3.4.24.-" evidence="11"/>
<evidence type="ECO:0000256" key="1">
    <source>
        <dbReference type="ARBA" id="ARBA00001947"/>
    </source>
</evidence>
<dbReference type="AlphaFoldDB" id="Q1N1W7"/>
<evidence type="ECO:0000256" key="6">
    <source>
        <dbReference type="ARBA" id="ARBA00022801"/>
    </source>
</evidence>
<dbReference type="Proteomes" id="UP000004263">
    <property type="component" value="Unassembled WGS sequence"/>
</dbReference>
<feature type="domain" description="PDZ" evidence="12">
    <location>
        <begin position="114"/>
        <end position="182"/>
    </location>
</feature>
<feature type="transmembrane region" description="Helical" evidence="11">
    <location>
        <begin position="98"/>
        <end position="118"/>
    </location>
</feature>
<dbReference type="NCBIfam" id="NF008046">
    <property type="entry name" value="PRK10779.1"/>
    <property type="match status" value="1"/>
</dbReference>
<dbReference type="GO" id="GO:0006508">
    <property type="term" value="P:proteolysis"/>
    <property type="evidence" value="ECO:0007669"/>
    <property type="project" value="UniProtKB-KW"/>
</dbReference>
<sequence>MSVITSILALIVTLGILVTIHEYGHYWVARRCGVKVLRFSVGFGKVLFSRTDKHGTEFAIAAIPLGGYVKMLDEREGEVPEHELDSAFNRKTVWQRMAIVLAGPAANIIFAIFAYWLMFMTGVTSIKPVVGVVTEPAISAGIESEDVITAIDGNTVSSWQQVNFRLIDRIGDTGDVMLELNGSKQSSINIEKWLHDVEEPYPLEHLGIAPFRPSIPAVIDQVQDGLAADQAGIKVGDEITSANGQEIEDWSQLVEIIKSNPNQPVDLIIARDGNEQPLMLIPGSKQLSDEQQIGFAGIAVKQPELPQDFIVRNTYGLIESIAMALDKTWQMSVMTLDSLGKMIQGLLSVKNLSGPITIAKVANASAEAGFEAFIGFLAYISIMLAIVNLLPIPVLDGGHFLYYVIEAIKGSPVSEKVQIMGIKIGMLLLFTVMFIAIFNDISRI</sequence>
<keyword evidence="5 11" id="KW-0812">Transmembrane</keyword>
<evidence type="ECO:0000256" key="7">
    <source>
        <dbReference type="ARBA" id="ARBA00022833"/>
    </source>
</evidence>
<dbReference type="InterPro" id="IPR036034">
    <property type="entry name" value="PDZ_sf"/>
</dbReference>
<dbReference type="InterPro" id="IPR004387">
    <property type="entry name" value="Pept_M50_Zn"/>
</dbReference>
<dbReference type="Gene3D" id="2.30.42.10">
    <property type="match status" value="2"/>
</dbReference>
<dbReference type="EMBL" id="AAQH01000009">
    <property type="protein sequence ID" value="EAT12164.1"/>
    <property type="molecule type" value="Genomic_DNA"/>
</dbReference>
<dbReference type="OrthoDB" id="9782003at2"/>
<dbReference type="InterPro" id="IPR041489">
    <property type="entry name" value="PDZ_6"/>
</dbReference>
<dbReference type="InterPro" id="IPR008915">
    <property type="entry name" value="Peptidase_M50"/>
</dbReference>
<feature type="domain" description="PDZ" evidence="12">
    <location>
        <begin position="204"/>
        <end position="273"/>
    </location>
</feature>
<dbReference type="RefSeq" id="WP_007016260.1">
    <property type="nucleotide sequence ID" value="NZ_AAQH01000009.1"/>
</dbReference>
<comment type="subcellular location">
    <subcellularLocation>
        <location evidence="2">Membrane</location>
        <topology evidence="2">Multi-pass membrane protein</topology>
    </subcellularLocation>
</comment>
<evidence type="ECO:0000256" key="5">
    <source>
        <dbReference type="ARBA" id="ARBA00022692"/>
    </source>
</evidence>
<comment type="caution">
    <text evidence="13">The sequence shown here is derived from an EMBL/GenBank/DDBJ whole genome shotgun (WGS) entry which is preliminary data.</text>
</comment>
<dbReference type="HOGENOM" id="CLU_025778_0_2_6"/>
<evidence type="ECO:0000256" key="3">
    <source>
        <dbReference type="ARBA" id="ARBA00007931"/>
    </source>
</evidence>
<dbReference type="CDD" id="cd06163">
    <property type="entry name" value="S2P-M50_PDZ_RseP-like"/>
    <property type="match status" value="2"/>
</dbReference>
<feature type="transmembrane region" description="Helical" evidence="11">
    <location>
        <begin position="417"/>
        <end position="438"/>
    </location>
</feature>